<sequence length="379" mass="40316">MSIADRGIALADRAVRAVDPDGELSRAVERAARNAWALTFGDGVEGRRPTPASVLWDEPHRQLRRFEPGPVAGTTDPAAAAVLLVPPLAAPAGCFDLRPGQSLAEFLLETGRAPYVIDYGEITYADRRMGFDDWVYDILPEAIRRTAADRVAAGGEPEVDLVGWSLGGTMALLTAAADVGLPVRSITAVGPPLNYSAMPMTPQLAAAARLTGTGAAVGAALRAVGGVPAPLTRLAYRLSAWDREVKRPWFVASNLARTESLARMEAVDRFMADMPGYPGRVYQQLWNRLVLRDEIGRGEVDFGQGPIRLADITAPVLLVGGPADVITPARAVEHGLRTLTGAKAVHYETAPGGHLGILAGATARATTWTYLDKFLTTPV</sequence>
<dbReference type="Proteomes" id="UP000638263">
    <property type="component" value="Unassembled WGS sequence"/>
</dbReference>
<keyword evidence="1" id="KW-0378">Hydrolase</keyword>
<comment type="caution">
    <text evidence="1">The sequence shown here is derived from an EMBL/GenBank/DDBJ whole genome shotgun (WGS) entry which is preliminary data.</text>
</comment>
<dbReference type="Gene3D" id="3.40.50.1820">
    <property type="entry name" value="alpha/beta hydrolase"/>
    <property type="match status" value="1"/>
</dbReference>
<dbReference type="GO" id="GO:0016787">
    <property type="term" value="F:hydrolase activity"/>
    <property type="evidence" value="ECO:0007669"/>
    <property type="project" value="UniProtKB-KW"/>
</dbReference>
<protein>
    <submittedName>
        <fullName evidence="1">Hydrolase</fullName>
    </submittedName>
</protein>
<dbReference type="SUPFAM" id="SSF53474">
    <property type="entry name" value="alpha/beta-Hydrolases"/>
    <property type="match status" value="1"/>
</dbReference>
<dbReference type="PANTHER" id="PTHR36837:SF4">
    <property type="entry name" value="BLR0908 PROTEIN"/>
    <property type="match status" value="1"/>
</dbReference>
<reference evidence="1" key="1">
    <citation type="journal article" date="2014" name="Int. J. Syst. Evol. Microbiol.">
        <title>Complete genome sequence of Corynebacterium casei LMG S-19264T (=DSM 44701T), isolated from a smear-ripened cheese.</title>
        <authorList>
            <consortium name="US DOE Joint Genome Institute (JGI-PGF)"/>
            <person name="Walter F."/>
            <person name="Albersmeier A."/>
            <person name="Kalinowski J."/>
            <person name="Ruckert C."/>
        </authorList>
    </citation>
    <scope>NUCLEOTIDE SEQUENCE</scope>
    <source>
        <strain evidence="1">CGMCC 4.3508</strain>
    </source>
</reference>
<evidence type="ECO:0000313" key="1">
    <source>
        <dbReference type="EMBL" id="GGL09044.1"/>
    </source>
</evidence>
<keyword evidence="2" id="KW-1185">Reference proteome</keyword>
<gene>
    <name evidence="1" type="ORF">GCM10011588_24210</name>
</gene>
<dbReference type="InterPro" id="IPR029058">
    <property type="entry name" value="AB_hydrolase_fold"/>
</dbReference>
<evidence type="ECO:0000313" key="2">
    <source>
        <dbReference type="Proteomes" id="UP000638263"/>
    </source>
</evidence>
<organism evidence="1 2">
    <name type="scientific">Nocardia jinanensis</name>
    <dbReference type="NCBI Taxonomy" id="382504"/>
    <lineage>
        <taxon>Bacteria</taxon>
        <taxon>Bacillati</taxon>
        <taxon>Actinomycetota</taxon>
        <taxon>Actinomycetes</taxon>
        <taxon>Mycobacteriales</taxon>
        <taxon>Nocardiaceae</taxon>
        <taxon>Nocardia</taxon>
    </lineage>
</organism>
<accession>A0A917RIS1</accession>
<proteinExistence type="predicted"/>
<dbReference type="AlphaFoldDB" id="A0A917RIS1"/>
<reference evidence="1" key="2">
    <citation type="submission" date="2020-09" db="EMBL/GenBank/DDBJ databases">
        <authorList>
            <person name="Sun Q."/>
            <person name="Zhou Y."/>
        </authorList>
    </citation>
    <scope>NUCLEOTIDE SEQUENCE</scope>
    <source>
        <strain evidence="1">CGMCC 4.3508</strain>
    </source>
</reference>
<dbReference type="PANTHER" id="PTHR36837">
    <property type="entry name" value="POLY(3-HYDROXYALKANOATE) POLYMERASE SUBUNIT PHAC"/>
    <property type="match status" value="1"/>
</dbReference>
<dbReference type="RefSeq" id="WP_308434961.1">
    <property type="nucleotide sequence ID" value="NZ_BMMH01000004.1"/>
</dbReference>
<dbReference type="InterPro" id="IPR051321">
    <property type="entry name" value="PHA/PHB_synthase"/>
</dbReference>
<dbReference type="EMBL" id="BMMH01000004">
    <property type="protein sequence ID" value="GGL09044.1"/>
    <property type="molecule type" value="Genomic_DNA"/>
</dbReference>
<name>A0A917RIS1_9NOCA</name>